<gene>
    <name evidence="1" type="ORF">EEDITHA_LOCUS9716</name>
</gene>
<dbReference type="Proteomes" id="UP001153954">
    <property type="component" value="Unassembled WGS sequence"/>
</dbReference>
<dbReference type="AlphaFoldDB" id="A0AAU9U826"/>
<reference evidence="1" key="1">
    <citation type="submission" date="2022-03" db="EMBL/GenBank/DDBJ databases">
        <authorList>
            <person name="Tunstrom K."/>
        </authorList>
    </citation>
    <scope>NUCLEOTIDE SEQUENCE</scope>
</reference>
<organism evidence="1 2">
    <name type="scientific">Euphydryas editha</name>
    <name type="common">Edith's checkerspot</name>
    <dbReference type="NCBI Taxonomy" id="104508"/>
    <lineage>
        <taxon>Eukaryota</taxon>
        <taxon>Metazoa</taxon>
        <taxon>Ecdysozoa</taxon>
        <taxon>Arthropoda</taxon>
        <taxon>Hexapoda</taxon>
        <taxon>Insecta</taxon>
        <taxon>Pterygota</taxon>
        <taxon>Neoptera</taxon>
        <taxon>Endopterygota</taxon>
        <taxon>Lepidoptera</taxon>
        <taxon>Glossata</taxon>
        <taxon>Ditrysia</taxon>
        <taxon>Papilionoidea</taxon>
        <taxon>Nymphalidae</taxon>
        <taxon>Nymphalinae</taxon>
        <taxon>Euphydryas</taxon>
    </lineage>
</organism>
<dbReference type="EMBL" id="CAKOGL010000013">
    <property type="protein sequence ID" value="CAH2094116.1"/>
    <property type="molecule type" value="Genomic_DNA"/>
</dbReference>
<keyword evidence="2" id="KW-1185">Reference proteome</keyword>
<evidence type="ECO:0000313" key="2">
    <source>
        <dbReference type="Proteomes" id="UP001153954"/>
    </source>
</evidence>
<protein>
    <submittedName>
        <fullName evidence="1">Uncharacterized protein</fullName>
    </submittedName>
</protein>
<accession>A0AAU9U826</accession>
<name>A0AAU9U826_EUPED</name>
<proteinExistence type="predicted"/>
<comment type="caution">
    <text evidence="1">The sequence shown here is derived from an EMBL/GenBank/DDBJ whole genome shotgun (WGS) entry which is preliminary data.</text>
</comment>
<sequence>MLIDEQIIPFSERSEYRQYVPAERNPFGLKNLEIKNPLEHFYPIWFMFRAGLRRKWRVCKTYIKDVHGCP</sequence>
<evidence type="ECO:0000313" key="1">
    <source>
        <dbReference type="EMBL" id="CAH2094116.1"/>
    </source>
</evidence>